<organism evidence="2 3">
    <name type="scientific">Vagococcus humatus</name>
    <dbReference type="NCBI Taxonomy" id="1889241"/>
    <lineage>
        <taxon>Bacteria</taxon>
        <taxon>Bacillati</taxon>
        <taxon>Bacillota</taxon>
        <taxon>Bacilli</taxon>
        <taxon>Lactobacillales</taxon>
        <taxon>Enterococcaceae</taxon>
        <taxon>Vagococcus</taxon>
    </lineage>
</organism>
<dbReference type="EMBL" id="PXZH01000001">
    <property type="protein sequence ID" value="RST89829.1"/>
    <property type="molecule type" value="Genomic_DNA"/>
</dbReference>
<reference evidence="2 3" key="1">
    <citation type="submission" date="2018-03" db="EMBL/GenBank/DDBJ databases">
        <authorList>
            <person name="Gulvik C.A."/>
        </authorList>
    </citation>
    <scope>NUCLEOTIDE SEQUENCE [LARGE SCALE GENOMIC DNA]</scope>
    <source>
        <strain evidence="2 3">JCM 31581</strain>
    </source>
</reference>
<gene>
    <name evidence="2" type="ORF">C7P63_01755</name>
</gene>
<evidence type="ECO:0000313" key="2">
    <source>
        <dbReference type="EMBL" id="RST89829.1"/>
    </source>
</evidence>
<dbReference type="OrthoDB" id="2306834at2"/>
<comment type="caution">
    <text evidence="2">The sequence shown here is derived from an EMBL/GenBank/DDBJ whole genome shotgun (WGS) entry which is preliminary data.</text>
</comment>
<dbReference type="AlphaFoldDB" id="A0A3S0AEI7"/>
<evidence type="ECO:0000256" key="1">
    <source>
        <dbReference type="SAM" id="MobiDB-lite"/>
    </source>
</evidence>
<dbReference type="InterPro" id="IPR013320">
    <property type="entry name" value="ConA-like_dom_sf"/>
</dbReference>
<evidence type="ECO:0008006" key="4">
    <source>
        <dbReference type="Google" id="ProtNLM"/>
    </source>
</evidence>
<protein>
    <recommendedName>
        <fullName evidence="4">WxL domain-containing protein</fullName>
    </recommendedName>
</protein>
<dbReference type="RefSeq" id="WP_125942440.1">
    <property type="nucleotide sequence ID" value="NZ_PXZH01000001.1"/>
</dbReference>
<sequence>MIKINLLARFKQVGVGFLMLVTVFLVSLIGFSQPSLAAVTGSPTIPKGAITLGNLFAPPNGKITIETIQNSNENNGLPYSLLSLSGRGNWASIWANERYRMDFNQSFNGRMYINLGINQADGFAFVMHNDSNETKASTSSKGDPDGQNLGVYGRNASKYIDNVISKDEKYTPEDTAIQNSVAIEFDTYVNGTSGSAQFDVDPSISGKQLEVPHMAYAFPGNLNKSYKPLTVDNKDASDWFYTEWFKTKTRNARLVHEGYRKLNTVVGDNVQDGTWYEFRYNFDKNTHQFSYYLKNPVTNSQTTVVNIPWADLQSELKLAEHDNKAYWGFTVANGASAGETKFVFTQVPVDLGASLSNDVARESDDSVAVEEDAPLADKFLKAGEKGIFKSHFIVNEGEADIHISKWMGYLDPKYIQLTNNDSITNIQVVKNGQTNEPIGGTATVNPTTGEVQVTLSSPILLKVGEELNLHFQAKTHDSITTPVQTTFYSNLIGTEVGSQQANTFSSNPVYYWINKMNEPPVITQLVPDPKESFTDYTDTFGLKYSYEDLDAQINELTYQLLVNEKEVAKGVLEQPKATDISWQDQAPIDLLDPNTLYHLGENQMKLIVTDGSGASDTKISHFTVEGYQGFEELTTDYTWKYARSSLTSERESKARQAEMKIKPRDTRTKNSQTRVTMTMSDITDGQGKVMIPKEEFVFKQAGQEESLGEVQFQVNQSYTYDAANGLLLRLSNQDQPGLWQGTVTWNFIDAP</sequence>
<dbReference type="Gene3D" id="2.60.120.200">
    <property type="match status" value="1"/>
</dbReference>
<evidence type="ECO:0000313" key="3">
    <source>
        <dbReference type="Proteomes" id="UP000277864"/>
    </source>
</evidence>
<name>A0A3S0AEI7_9ENTE</name>
<feature type="region of interest" description="Disordered" evidence="1">
    <location>
        <begin position="650"/>
        <end position="670"/>
    </location>
</feature>
<keyword evidence="3" id="KW-1185">Reference proteome</keyword>
<proteinExistence type="predicted"/>
<dbReference type="SUPFAM" id="SSF49899">
    <property type="entry name" value="Concanavalin A-like lectins/glucanases"/>
    <property type="match status" value="1"/>
</dbReference>
<feature type="compositionally biased region" description="Basic and acidic residues" evidence="1">
    <location>
        <begin position="650"/>
        <end position="668"/>
    </location>
</feature>
<dbReference type="Proteomes" id="UP000277864">
    <property type="component" value="Unassembled WGS sequence"/>
</dbReference>
<accession>A0A3S0AEI7</accession>